<feature type="transmembrane region" description="Helical" evidence="1">
    <location>
        <begin position="84"/>
        <end position="105"/>
    </location>
</feature>
<keyword evidence="1" id="KW-0472">Membrane</keyword>
<dbReference type="Proteomes" id="UP001605261">
    <property type="component" value="Unassembled WGS sequence"/>
</dbReference>
<dbReference type="InterPro" id="IPR007039">
    <property type="entry name" value="TrbC/VirB2"/>
</dbReference>
<proteinExistence type="predicted"/>
<keyword evidence="1" id="KW-0812">Transmembrane</keyword>
<evidence type="ECO:0000313" key="4">
    <source>
        <dbReference type="Proteomes" id="UP001605261"/>
    </source>
</evidence>
<keyword evidence="1" id="KW-1133">Transmembrane helix</keyword>
<keyword evidence="2" id="KW-0732">Signal</keyword>
<evidence type="ECO:0000313" key="3">
    <source>
        <dbReference type="EMBL" id="MFG6109728.1"/>
    </source>
</evidence>
<feature type="chain" id="PRO_5047267227" evidence="2">
    <location>
        <begin position="35"/>
        <end position="124"/>
    </location>
</feature>
<evidence type="ECO:0000256" key="2">
    <source>
        <dbReference type="SAM" id="SignalP"/>
    </source>
</evidence>
<reference evidence="3 4" key="1">
    <citation type="submission" date="2024-09" db="EMBL/GenBank/DDBJ databases">
        <authorList>
            <consortium name="All-Russian atlas of soil microorganisms"/>
            <consortium name="as a basis for the search for new antimicrobial producers and enzymes with unique properties"/>
            <person name="Sokolova E.A."/>
            <person name="Voronina E.N."/>
        </authorList>
    </citation>
    <scope>NUCLEOTIDE SEQUENCE [LARGE SCALE GENOMIC DNA]</scope>
    <source>
        <strain evidence="3 4">AF-22b-331.1</strain>
    </source>
</reference>
<gene>
    <name evidence="3" type="ORF">ACEU0G_003747</name>
</gene>
<name>A0ABW7CXQ5_9GAMM</name>
<evidence type="ECO:0000256" key="1">
    <source>
        <dbReference type="SAM" id="Phobius"/>
    </source>
</evidence>
<dbReference type="RefSeq" id="WP_394163528.1">
    <property type="nucleotide sequence ID" value="NZ_JBHGCJ010000007.1"/>
</dbReference>
<feature type="signal peptide" evidence="2">
    <location>
        <begin position="1"/>
        <end position="34"/>
    </location>
</feature>
<sequence>MKIEAKRHLSTIARRVSSATAAATLFALPLIAMAQDGTGATGRVNKFFENVNGILNVASIAVVTIAVIFAGYQIAFAHKRIADVAPVLIGGFLIGAAAQIAKMLLPADVTATTMVIAESLLKYA</sequence>
<comment type="caution">
    <text evidence="3">The sequence shown here is derived from an EMBL/GenBank/DDBJ whole genome shotgun (WGS) entry which is preliminary data.</text>
</comment>
<keyword evidence="4" id="KW-1185">Reference proteome</keyword>
<dbReference type="Pfam" id="PF04956">
    <property type="entry name" value="TrbC"/>
    <property type="match status" value="1"/>
</dbReference>
<feature type="transmembrane region" description="Helical" evidence="1">
    <location>
        <begin position="53"/>
        <end position="72"/>
    </location>
</feature>
<dbReference type="EMBL" id="JBHGCJ010000007">
    <property type="protein sequence ID" value="MFG6109728.1"/>
    <property type="molecule type" value="Genomic_DNA"/>
</dbReference>
<protein>
    <submittedName>
        <fullName evidence="3">TrbC/VirB2 family protein</fullName>
    </submittedName>
</protein>
<organism evidence="3 4">
    <name type="scientific">Stenotrophomonas nematodicola</name>
    <dbReference type="NCBI Taxonomy" id="2656746"/>
    <lineage>
        <taxon>Bacteria</taxon>
        <taxon>Pseudomonadati</taxon>
        <taxon>Pseudomonadota</taxon>
        <taxon>Gammaproteobacteria</taxon>
        <taxon>Lysobacterales</taxon>
        <taxon>Lysobacteraceae</taxon>
        <taxon>Stenotrophomonas</taxon>
    </lineage>
</organism>
<accession>A0ABW7CXQ5</accession>